<reference evidence="2 3" key="1">
    <citation type="journal article" date="2016" name="Proc. Natl. Acad. Sci. U.S.A.">
        <title>Lipid metabolic changes in an early divergent fungus govern the establishment of a mutualistic symbiosis with endobacteria.</title>
        <authorList>
            <person name="Lastovetsky O.A."/>
            <person name="Gaspar M.L."/>
            <person name="Mondo S.J."/>
            <person name="LaButti K.M."/>
            <person name="Sandor L."/>
            <person name="Grigoriev I.V."/>
            <person name="Henry S.A."/>
            <person name="Pawlowska T.E."/>
        </authorList>
    </citation>
    <scope>NUCLEOTIDE SEQUENCE [LARGE SCALE GENOMIC DNA]</scope>
    <source>
        <strain evidence="2 3">ATCC 11559</strain>
    </source>
</reference>
<evidence type="ECO:0000313" key="2">
    <source>
        <dbReference type="EMBL" id="ORE17253.1"/>
    </source>
</evidence>
<accession>A0A1X0RYX4</accession>
<gene>
    <name evidence="2" type="ORF">BCV71DRAFT_270064</name>
</gene>
<proteinExistence type="predicted"/>
<name>A0A1X0RYX4_RHIZD</name>
<organism evidence="2 3">
    <name type="scientific">Rhizopus microsporus</name>
    <dbReference type="NCBI Taxonomy" id="58291"/>
    <lineage>
        <taxon>Eukaryota</taxon>
        <taxon>Fungi</taxon>
        <taxon>Fungi incertae sedis</taxon>
        <taxon>Mucoromycota</taxon>
        <taxon>Mucoromycotina</taxon>
        <taxon>Mucoromycetes</taxon>
        <taxon>Mucorales</taxon>
        <taxon>Mucorineae</taxon>
        <taxon>Rhizopodaceae</taxon>
        <taxon>Rhizopus</taxon>
    </lineage>
</organism>
<dbReference type="Proteomes" id="UP000242381">
    <property type="component" value="Unassembled WGS sequence"/>
</dbReference>
<evidence type="ECO:0000313" key="3">
    <source>
        <dbReference type="Proteomes" id="UP000242381"/>
    </source>
</evidence>
<dbReference type="VEuPathDB" id="FungiDB:BCV72DRAFT_118669"/>
<dbReference type="EMBL" id="KV921361">
    <property type="protein sequence ID" value="ORE17253.1"/>
    <property type="molecule type" value="Genomic_DNA"/>
</dbReference>
<feature type="region of interest" description="Disordered" evidence="1">
    <location>
        <begin position="49"/>
        <end position="117"/>
    </location>
</feature>
<feature type="compositionally biased region" description="Pro residues" evidence="1">
    <location>
        <begin position="94"/>
        <end position="113"/>
    </location>
</feature>
<sequence>MSFILRINPYKSIPQNIEVSISKMQEVVDTFPDTYAVKHIAVIGLGEKEKPKNDLGGKSGQIREVQKTSKKINCPATMKANCYKSKPEERRADPPPPPPPSPSPPPPPPPLPPDARTSYYTSKCKLTLYKQVELVATYTRNLGDVQRRLRQLNRDLPLAQELQDELLGLQQTFNDINVAQGGLQDHPRQNKSFDGSINIIAAKL</sequence>
<evidence type="ECO:0000256" key="1">
    <source>
        <dbReference type="SAM" id="MobiDB-lite"/>
    </source>
</evidence>
<protein>
    <submittedName>
        <fullName evidence="2">Uncharacterized protein</fullName>
    </submittedName>
</protein>
<dbReference type="AlphaFoldDB" id="A0A1X0RYX4"/>